<dbReference type="EMBL" id="KN881833">
    <property type="protein sequence ID" value="KIY48472.1"/>
    <property type="molecule type" value="Genomic_DNA"/>
</dbReference>
<keyword evidence="3" id="KW-1185">Reference proteome</keyword>
<dbReference type="AlphaFoldDB" id="A0A0D7ABU9"/>
<feature type="transmembrane region" description="Helical" evidence="1">
    <location>
        <begin position="86"/>
        <end position="103"/>
    </location>
</feature>
<evidence type="ECO:0000256" key="1">
    <source>
        <dbReference type="SAM" id="Phobius"/>
    </source>
</evidence>
<dbReference type="Proteomes" id="UP000054144">
    <property type="component" value="Unassembled WGS sequence"/>
</dbReference>
<proteinExistence type="predicted"/>
<protein>
    <submittedName>
        <fullName evidence="2">Uncharacterized protein</fullName>
    </submittedName>
</protein>
<feature type="transmembrane region" description="Helical" evidence="1">
    <location>
        <begin position="15"/>
        <end position="38"/>
    </location>
</feature>
<evidence type="ECO:0000313" key="2">
    <source>
        <dbReference type="EMBL" id="KIY48472.1"/>
    </source>
</evidence>
<gene>
    <name evidence="2" type="ORF">FISHEDRAFT_73668</name>
</gene>
<dbReference type="OrthoDB" id="3349377at2759"/>
<feature type="transmembrane region" description="Helical" evidence="1">
    <location>
        <begin position="149"/>
        <end position="169"/>
    </location>
</feature>
<feature type="transmembrane region" description="Helical" evidence="1">
    <location>
        <begin position="45"/>
        <end position="66"/>
    </location>
</feature>
<keyword evidence="1" id="KW-1133">Transmembrane helix</keyword>
<name>A0A0D7ABU9_9AGAR</name>
<reference evidence="2 3" key="1">
    <citation type="journal article" date="2015" name="Fungal Genet. Biol.">
        <title>Evolution of novel wood decay mechanisms in Agaricales revealed by the genome sequences of Fistulina hepatica and Cylindrobasidium torrendii.</title>
        <authorList>
            <person name="Floudas D."/>
            <person name="Held B.W."/>
            <person name="Riley R."/>
            <person name="Nagy L.G."/>
            <person name="Koehler G."/>
            <person name="Ransdell A.S."/>
            <person name="Younus H."/>
            <person name="Chow J."/>
            <person name="Chiniquy J."/>
            <person name="Lipzen A."/>
            <person name="Tritt A."/>
            <person name="Sun H."/>
            <person name="Haridas S."/>
            <person name="LaButti K."/>
            <person name="Ohm R.A."/>
            <person name="Kues U."/>
            <person name="Blanchette R.A."/>
            <person name="Grigoriev I.V."/>
            <person name="Minto R.E."/>
            <person name="Hibbett D.S."/>
        </authorList>
    </citation>
    <scope>NUCLEOTIDE SEQUENCE [LARGE SCALE GENOMIC DNA]</scope>
    <source>
        <strain evidence="2 3">ATCC 64428</strain>
    </source>
</reference>
<accession>A0A0D7ABU9</accession>
<keyword evidence="1" id="KW-0472">Membrane</keyword>
<feature type="transmembrane region" description="Helical" evidence="1">
    <location>
        <begin position="124"/>
        <end position="143"/>
    </location>
</feature>
<evidence type="ECO:0000313" key="3">
    <source>
        <dbReference type="Proteomes" id="UP000054144"/>
    </source>
</evidence>
<keyword evidence="1" id="KW-0812">Transmembrane</keyword>
<sequence>MQMRVSVLYLLDKRILALMISAFIVAEATAGTILGVILSKVTGEILHSGQLAASLFIYIRTTAITFDLNGNHYCLPIGLQTWFYTYWIPLITFETLLCCLAVFKGFSSSRTGRFNLFNLLIRDSVLYYIILVASYVAAMVIWICEFDYLEAPIAFTVTMSCVLGNRLVFNIRRQVCEDRQTLSSGGFSQSNIQSPITSGERGRFRLEAGQVSSTTKLSDMELMELRQLRPVKRDLTFAL</sequence>
<organism evidence="2 3">
    <name type="scientific">Fistulina hepatica ATCC 64428</name>
    <dbReference type="NCBI Taxonomy" id="1128425"/>
    <lineage>
        <taxon>Eukaryota</taxon>
        <taxon>Fungi</taxon>
        <taxon>Dikarya</taxon>
        <taxon>Basidiomycota</taxon>
        <taxon>Agaricomycotina</taxon>
        <taxon>Agaricomycetes</taxon>
        <taxon>Agaricomycetidae</taxon>
        <taxon>Agaricales</taxon>
        <taxon>Fistulinaceae</taxon>
        <taxon>Fistulina</taxon>
    </lineage>
</organism>